<gene>
    <name evidence="3" type="primary">sufE</name>
    <name evidence="3" type="ORF">Enr10x_49560</name>
</gene>
<organism evidence="3 4">
    <name type="scientific">Gimesia panareensis</name>
    <dbReference type="NCBI Taxonomy" id="2527978"/>
    <lineage>
        <taxon>Bacteria</taxon>
        <taxon>Pseudomonadati</taxon>
        <taxon>Planctomycetota</taxon>
        <taxon>Planctomycetia</taxon>
        <taxon>Planctomycetales</taxon>
        <taxon>Planctomycetaceae</taxon>
        <taxon>Gimesia</taxon>
    </lineage>
</organism>
<dbReference type="AlphaFoldDB" id="A0A517QDA1"/>
<dbReference type="PANTHER" id="PTHR43597">
    <property type="entry name" value="SULFUR ACCEPTOR PROTEIN CSDE"/>
    <property type="match status" value="1"/>
</dbReference>
<dbReference type="InterPro" id="IPR003808">
    <property type="entry name" value="Fe-S_metab-assoc_dom"/>
</dbReference>
<comment type="similarity">
    <text evidence="1">Belongs to the SufE family.</text>
</comment>
<dbReference type="EMBL" id="CP037421">
    <property type="protein sequence ID" value="QDT29601.1"/>
    <property type="molecule type" value="Genomic_DNA"/>
</dbReference>
<evidence type="ECO:0000259" key="2">
    <source>
        <dbReference type="Pfam" id="PF02657"/>
    </source>
</evidence>
<dbReference type="RefSeq" id="WP_145451605.1">
    <property type="nucleotide sequence ID" value="NZ_CP037421.1"/>
</dbReference>
<dbReference type="Gene3D" id="3.90.1010.10">
    <property type="match status" value="1"/>
</dbReference>
<dbReference type="PANTHER" id="PTHR43597:SF5">
    <property type="entry name" value="SUFE-LIKE PROTEIN 2, CHLOROPLASTIC"/>
    <property type="match status" value="1"/>
</dbReference>
<accession>A0A517QDA1</accession>
<keyword evidence="4" id="KW-1185">Reference proteome</keyword>
<protein>
    <submittedName>
        <fullName evidence="3">Cysteine desulfuration protein SufE</fullName>
    </submittedName>
</protein>
<evidence type="ECO:0000313" key="3">
    <source>
        <dbReference type="EMBL" id="QDT29601.1"/>
    </source>
</evidence>
<name>A0A517QDA1_9PLAN</name>
<evidence type="ECO:0000256" key="1">
    <source>
        <dbReference type="ARBA" id="ARBA00010282"/>
    </source>
</evidence>
<feature type="domain" description="Fe-S metabolism associated" evidence="2">
    <location>
        <begin position="26"/>
        <end position="149"/>
    </location>
</feature>
<reference evidence="3 4" key="1">
    <citation type="submission" date="2019-03" db="EMBL/GenBank/DDBJ databases">
        <title>Deep-cultivation of Planctomycetes and their phenomic and genomic characterization uncovers novel biology.</title>
        <authorList>
            <person name="Wiegand S."/>
            <person name="Jogler M."/>
            <person name="Boedeker C."/>
            <person name="Pinto D."/>
            <person name="Vollmers J."/>
            <person name="Rivas-Marin E."/>
            <person name="Kohn T."/>
            <person name="Peeters S.H."/>
            <person name="Heuer A."/>
            <person name="Rast P."/>
            <person name="Oberbeckmann S."/>
            <person name="Bunk B."/>
            <person name="Jeske O."/>
            <person name="Meyerdierks A."/>
            <person name="Storesund J.E."/>
            <person name="Kallscheuer N."/>
            <person name="Luecker S."/>
            <person name="Lage O.M."/>
            <person name="Pohl T."/>
            <person name="Merkel B.J."/>
            <person name="Hornburger P."/>
            <person name="Mueller R.-W."/>
            <person name="Bruemmer F."/>
            <person name="Labrenz M."/>
            <person name="Spormann A.M."/>
            <person name="Op den Camp H."/>
            <person name="Overmann J."/>
            <person name="Amann R."/>
            <person name="Jetten M.S.M."/>
            <person name="Mascher T."/>
            <person name="Medema M.H."/>
            <person name="Devos D.P."/>
            <person name="Kaster A.-K."/>
            <person name="Ovreas L."/>
            <person name="Rohde M."/>
            <person name="Galperin M.Y."/>
            <person name="Jogler C."/>
        </authorList>
    </citation>
    <scope>NUCLEOTIDE SEQUENCE [LARGE SCALE GENOMIC DNA]</scope>
    <source>
        <strain evidence="3 4">Enr10</strain>
    </source>
</reference>
<sequence>MSTRQNSSVQNTDMNENMITIDELLQEFEFLSDWEERCDFLIDLGFELPPMPDTDKTEANRVHGCQSMVWLTTELQESDGRQILQITADSDALIVKGLIAVLLAIYQNKTPDEVLKIDVKDYFSQLQLDKYLSTQRKNGLMGMVERVQQKARLLAENQ</sequence>
<dbReference type="Proteomes" id="UP000315647">
    <property type="component" value="Chromosome"/>
</dbReference>
<evidence type="ECO:0000313" key="4">
    <source>
        <dbReference type="Proteomes" id="UP000315647"/>
    </source>
</evidence>
<dbReference type="Pfam" id="PF02657">
    <property type="entry name" value="SufE"/>
    <property type="match status" value="1"/>
</dbReference>
<proteinExistence type="inferred from homology"/>
<dbReference type="SUPFAM" id="SSF82649">
    <property type="entry name" value="SufE/NifU"/>
    <property type="match status" value="1"/>
</dbReference>